<keyword evidence="2" id="KW-0472">Membrane</keyword>
<evidence type="ECO:0000313" key="4">
    <source>
        <dbReference type="Proteomes" id="UP001433268"/>
    </source>
</evidence>
<gene>
    <name evidence="3" type="ORF">PG997_014238</name>
</gene>
<feature type="region of interest" description="Disordered" evidence="1">
    <location>
        <begin position="719"/>
        <end position="765"/>
    </location>
</feature>
<evidence type="ECO:0000256" key="2">
    <source>
        <dbReference type="SAM" id="Phobius"/>
    </source>
</evidence>
<keyword evidence="2" id="KW-0812">Transmembrane</keyword>
<protein>
    <submittedName>
        <fullName evidence="3">Uncharacterized protein</fullName>
    </submittedName>
</protein>
<accession>A0ABR1UT81</accession>
<feature type="compositionally biased region" description="Basic and acidic residues" evidence="1">
    <location>
        <begin position="658"/>
        <end position="669"/>
    </location>
</feature>
<keyword evidence="2" id="KW-1133">Transmembrane helix</keyword>
<dbReference type="RefSeq" id="XP_066660740.1">
    <property type="nucleotide sequence ID" value="XM_066818552.1"/>
</dbReference>
<dbReference type="GeneID" id="92051612"/>
<feature type="region of interest" description="Disordered" evidence="1">
    <location>
        <begin position="658"/>
        <end position="686"/>
    </location>
</feature>
<comment type="caution">
    <text evidence="3">The sequence shown here is derived from an EMBL/GenBank/DDBJ whole genome shotgun (WGS) entry which is preliminary data.</text>
</comment>
<keyword evidence="4" id="KW-1185">Reference proteome</keyword>
<feature type="transmembrane region" description="Helical" evidence="2">
    <location>
        <begin position="107"/>
        <end position="130"/>
    </location>
</feature>
<proteinExistence type="predicted"/>
<dbReference type="EMBL" id="JAQQWN010000010">
    <property type="protein sequence ID" value="KAK8062141.1"/>
    <property type="molecule type" value="Genomic_DNA"/>
</dbReference>
<evidence type="ECO:0000313" key="3">
    <source>
        <dbReference type="EMBL" id="KAK8062141.1"/>
    </source>
</evidence>
<organism evidence="3 4">
    <name type="scientific">Apiospora hydei</name>
    <dbReference type="NCBI Taxonomy" id="1337664"/>
    <lineage>
        <taxon>Eukaryota</taxon>
        <taxon>Fungi</taxon>
        <taxon>Dikarya</taxon>
        <taxon>Ascomycota</taxon>
        <taxon>Pezizomycotina</taxon>
        <taxon>Sordariomycetes</taxon>
        <taxon>Xylariomycetidae</taxon>
        <taxon>Amphisphaeriales</taxon>
        <taxon>Apiosporaceae</taxon>
        <taxon>Apiospora</taxon>
    </lineage>
</organism>
<dbReference type="Proteomes" id="UP001433268">
    <property type="component" value="Unassembled WGS sequence"/>
</dbReference>
<sequence>MDADDSVYLGVWTNWSRGRVLGSTLTLSREHGNYLIALTAFFIAFVATRFWRISCFAFHRWFSSPTSAGTIYRQRQIILCNSSSPESGLVSLSVLLWSWRNLGLRRLYGLSLLILFVVICISGFVLAGSYSSRISTDVRNEVLLRADHCGIINPSSSSESNFYNAWFSQQVSAAINYAEQCYSSSRISSMVECERFIVPKLPTVITNYNAGCPFQSDICRSNGSNIMLDSGYLDSREHLGLNSPDGLRFQQREVLHCAPLRTEGYEKLFTKSDQGMVGYDYGGKISGPKNNITVKKYTYEVVDVETQYRLNRFTVSGRDFMLVSENSLTYQRKADMRGSFLPRKELMRPDGDTEIILLSGNGVLFNKKMADDWYRATVPSVNLTKPSLTETLQSYIFDMAASPMGCVRQWQWCNPSLPSEQACGPLASYLDSYYGAAPLFGITDEEMDPFSDSRQESSKSPGGSALIWAYKISNHNPFWLYQFLNMARSQFLSSEEQIYGAVAQGLPDDQWKRDVARWWETILATQQLSYINTVHGPREPEFEDMRWPLVNDYERSFCESQKVLSTAHTSFSMFGLCFTFATGGLIVIISYVLDPIFKFLHTRFRHRPYQHLEWRSNSTLQIHRQAEEQIGTSTWTKCTSRIPVSKADDVLSTLDIADPNHPKLRRPESKVSGLPLDDLYEGSEEPQKVEIISNETEAANVDDPISTSDSTADLELGLLDRPGVGPDVSDSHSEVSVLTNPYRGGPSVGAPANPAEMNEVHPVRL</sequence>
<feature type="transmembrane region" description="Helical" evidence="2">
    <location>
        <begin position="34"/>
        <end position="51"/>
    </location>
</feature>
<feature type="transmembrane region" description="Helical" evidence="2">
    <location>
        <begin position="571"/>
        <end position="593"/>
    </location>
</feature>
<reference evidence="3 4" key="1">
    <citation type="submission" date="2023-01" db="EMBL/GenBank/DDBJ databases">
        <title>Analysis of 21 Apiospora genomes using comparative genomics revels a genus with tremendous synthesis potential of carbohydrate active enzymes and secondary metabolites.</title>
        <authorList>
            <person name="Sorensen T."/>
        </authorList>
    </citation>
    <scope>NUCLEOTIDE SEQUENCE [LARGE SCALE GENOMIC DNA]</scope>
    <source>
        <strain evidence="3 4">CBS 114990</strain>
    </source>
</reference>
<evidence type="ECO:0000256" key="1">
    <source>
        <dbReference type="SAM" id="MobiDB-lite"/>
    </source>
</evidence>
<name>A0ABR1UT81_9PEZI</name>